<dbReference type="AlphaFoldDB" id="A0A226E2G9"/>
<evidence type="ECO:0000313" key="3">
    <source>
        <dbReference type="EMBL" id="OXA51763.1"/>
    </source>
</evidence>
<evidence type="ECO:0000256" key="2">
    <source>
        <dbReference type="SAM" id="MobiDB-lite"/>
    </source>
</evidence>
<protein>
    <submittedName>
        <fullName evidence="3">Uncharacterized protein</fullName>
    </submittedName>
</protein>
<dbReference type="EMBL" id="LNIX01000007">
    <property type="protein sequence ID" value="OXA51763.1"/>
    <property type="molecule type" value="Genomic_DNA"/>
</dbReference>
<feature type="coiled-coil region" evidence="1">
    <location>
        <begin position="243"/>
        <end position="270"/>
    </location>
</feature>
<gene>
    <name evidence="3" type="ORF">Fcan01_13688</name>
</gene>
<feature type="region of interest" description="Disordered" evidence="2">
    <location>
        <begin position="133"/>
        <end position="158"/>
    </location>
</feature>
<name>A0A226E2G9_FOLCA</name>
<sequence>MSASFRSILQQVTQEKLEELKLQKNLMSSHFLPVLSKVGATSGGVKDRLALLYSAVKSSPVSDSMDAVLIENLKSVLTNSAEDPSISDQLITAWTTRVQGEVEFSLRKCEYSYLYGSLLSEWLEAEERRRKKGVAEPGEVSPAEATTPSTPKADDSASRDKALSTLTSLLFTPPSESTSFNAATFRAFLSQELFSFGENVAGETVLKQVIKDTETFFKPENYYISTFDVQSCIKGLCSEELLSSEKKAALKELSDNADALEEVASLLTTRLKNLDRWEWPSNISSEPTELRRGLAGEYKPFLNEDIITALFLQYVGVEWAAYFKRQFFAIYDSKGWMREDCKPTSVEGYRGQFFRSAFLSALPNSVAEQENKNKEEYARVEAMDMEYEADDFELLSSAGPSTANFAFGGAAGGPSAPRAMLMSKKMARRAPPPPPPPPSDVDFKQQFLHLLTTEIKLNATLRPTTPLLVVQADLDSFSPSVIHDAALIALQFLGVSDDWIKFFGKFLTPEIHFGKDGAGARKVVRGVPTAHALSNLFGETLLFLLDFLVNRKCDGLRIYRISDELWFWHHSAPTITSAWTTILTFGEMIGLKVNEARSGSVSVFSGEQFVEKFGPIETSTTDTPTASLPKMVAGPAPLPQKSIHWGYLQLGSNGVWHIDTAAVAKFLTEMKTLLDKADCVLEWINIFNKYFTFFIRNFGKSAVASGKQHLDQIVTALNQIYAGLGGSGRDPVSLLRSKFAILGDFGGGELVDGWVYWPLERGGLGLVNPFIAVMALRETFAEAEKGAPLDLDFSRLPQEDRMKWEELKKQWEQNYGPVQPVGGQMVPQQFGVPHRPHPPQKLPTWEEYVASRETDLAHWYYRYLHLLERPGPKYPPVSDTYHTLGQEVRGDELERNYFMWLYSYYEPQLRGHFGSVTFINAKLLPMSMIATIQKSKVRHN</sequence>
<keyword evidence="4" id="KW-1185">Reference proteome</keyword>
<proteinExistence type="predicted"/>
<reference evidence="3 4" key="1">
    <citation type="submission" date="2015-12" db="EMBL/GenBank/DDBJ databases">
        <title>The genome of Folsomia candida.</title>
        <authorList>
            <person name="Faddeeva A."/>
            <person name="Derks M.F."/>
            <person name="Anvar Y."/>
            <person name="Smit S."/>
            <person name="Van Straalen N."/>
            <person name="Roelofs D."/>
        </authorList>
    </citation>
    <scope>NUCLEOTIDE SEQUENCE [LARGE SCALE GENOMIC DNA]</scope>
    <source>
        <strain evidence="3 4">VU population</strain>
        <tissue evidence="3">Whole body</tissue>
    </source>
</reference>
<keyword evidence="1" id="KW-0175">Coiled coil</keyword>
<dbReference type="PANTHER" id="PTHR37015:SF2">
    <property type="entry name" value="REVERSE TRANSCRIPTASE DOMAIN-CONTAINING PROTEIN"/>
    <property type="match status" value="1"/>
</dbReference>
<evidence type="ECO:0000313" key="4">
    <source>
        <dbReference type="Proteomes" id="UP000198287"/>
    </source>
</evidence>
<organism evidence="3 4">
    <name type="scientific">Folsomia candida</name>
    <name type="common">Springtail</name>
    <dbReference type="NCBI Taxonomy" id="158441"/>
    <lineage>
        <taxon>Eukaryota</taxon>
        <taxon>Metazoa</taxon>
        <taxon>Ecdysozoa</taxon>
        <taxon>Arthropoda</taxon>
        <taxon>Hexapoda</taxon>
        <taxon>Collembola</taxon>
        <taxon>Entomobryomorpha</taxon>
        <taxon>Isotomoidea</taxon>
        <taxon>Isotomidae</taxon>
        <taxon>Proisotominae</taxon>
        <taxon>Folsomia</taxon>
    </lineage>
</organism>
<dbReference type="Proteomes" id="UP000198287">
    <property type="component" value="Unassembled WGS sequence"/>
</dbReference>
<comment type="caution">
    <text evidence="3">The sequence shown here is derived from an EMBL/GenBank/DDBJ whole genome shotgun (WGS) entry which is preliminary data.</text>
</comment>
<dbReference type="PANTHER" id="PTHR37015">
    <property type="entry name" value="REVERSE TRANSCRIPTASE DOMAIN-CONTAINING PROTEIN"/>
    <property type="match status" value="1"/>
</dbReference>
<dbReference type="OrthoDB" id="8248484at2759"/>
<evidence type="ECO:0000256" key="1">
    <source>
        <dbReference type="SAM" id="Coils"/>
    </source>
</evidence>
<accession>A0A226E2G9</accession>